<dbReference type="RefSeq" id="WP_055425133.1">
    <property type="nucleotide sequence ID" value="NZ_FCOR01000004.1"/>
</dbReference>
<feature type="transmembrane region" description="Helical" evidence="9">
    <location>
        <begin position="90"/>
        <end position="114"/>
    </location>
</feature>
<evidence type="ECO:0000313" key="11">
    <source>
        <dbReference type="EMBL" id="CVK15911.1"/>
    </source>
</evidence>
<dbReference type="UniPathway" id="UPA00665"/>
<dbReference type="EC" id="3.4.23.36" evidence="9"/>
<keyword evidence="2 9" id="KW-1003">Cell membrane</keyword>
<keyword evidence="6 9" id="KW-0378">Hydrolase</keyword>
<evidence type="ECO:0000256" key="10">
    <source>
        <dbReference type="RuleBase" id="RU004181"/>
    </source>
</evidence>
<evidence type="ECO:0000256" key="1">
    <source>
        <dbReference type="ARBA" id="ARBA00006139"/>
    </source>
</evidence>
<keyword evidence="4 9" id="KW-0812">Transmembrane</keyword>
<name>A0A0X3ANI5_9FLAO</name>
<dbReference type="GO" id="GO:0004190">
    <property type="term" value="F:aspartic-type endopeptidase activity"/>
    <property type="evidence" value="ECO:0007669"/>
    <property type="project" value="UniProtKB-UniRule"/>
</dbReference>
<feature type="active site" evidence="9">
    <location>
        <position position="186"/>
    </location>
</feature>
<gene>
    <name evidence="9" type="primary">lspA</name>
    <name evidence="11" type="ORF">Ga0061079_10428</name>
</gene>
<feature type="transmembrane region" description="Helical" evidence="9">
    <location>
        <begin position="180"/>
        <end position="202"/>
    </location>
</feature>
<evidence type="ECO:0000256" key="9">
    <source>
        <dbReference type="HAMAP-Rule" id="MF_00161"/>
    </source>
</evidence>
<protein>
    <recommendedName>
        <fullName evidence="9">Lipoprotein signal peptidase</fullName>
        <ecNumber evidence="9">3.4.23.36</ecNumber>
    </recommendedName>
    <alternativeName>
        <fullName evidence="9">Prolipoprotein signal peptidase</fullName>
    </alternativeName>
    <alternativeName>
        <fullName evidence="9">Signal peptidase II</fullName>
        <shortName evidence="9">SPase II</shortName>
    </alternativeName>
</protein>
<dbReference type="GO" id="GO:0006508">
    <property type="term" value="P:proteolysis"/>
    <property type="evidence" value="ECO:0007669"/>
    <property type="project" value="UniProtKB-KW"/>
</dbReference>
<evidence type="ECO:0000256" key="8">
    <source>
        <dbReference type="ARBA" id="ARBA00023136"/>
    </source>
</evidence>
<dbReference type="EMBL" id="FCOR01000004">
    <property type="protein sequence ID" value="CVK15911.1"/>
    <property type="molecule type" value="Genomic_DNA"/>
</dbReference>
<feature type="active site" evidence="9">
    <location>
        <position position="152"/>
    </location>
</feature>
<comment type="pathway">
    <text evidence="9">Protein modification; lipoprotein biosynthesis (signal peptide cleavage).</text>
</comment>
<dbReference type="Pfam" id="PF01252">
    <property type="entry name" value="Peptidase_A8"/>
    <property type="match status" value="1"/>
</dbReference>
<dbReference type="OrthoDB" id="9810259at2"/>
<keyword evidence="12" id="KW-1185">Reference proteome</keyword>
<comment type="catalytic activity">
    <reaction evidence="9">
        <text>Release of signal peptides from bacterial membrane prolipoproteins. Hydrolyzes -Xaa-Yaa-Zaa-|-(S,diacylglyceryl)Cys-, in which Xaa is hydrophobic (preferably Leu), and Yaa (Ala or Ser) and Zaa (Gly or Ala) have small, neutral side chains.</text>
        <dbReference type="EC" id="3.4.23.36"/>
    </reaction>
</comment>
<accession>A0A0X3ANI5</accession>
<evidence type="ECO:0000256" key="2">
    <source>
        <dbReference type="ARBA" id="ARBA00022475"/>
    </source>
</evidence>
<dbReference type="GO" id="GO:0005886">
    <property type="term" value="C:plasma membrane"/>
    <property type="evidence" value="ECO:0007669"/>
    <property type="project" value="UniProtKB-SubCell"/>
</dbReference>
<comment type="function">
    <text evidence="9">This protein specifically catalyzes the removal of signal peptides from prolipoproteins.</text>
</comment>
<dbReference type="NCBIfam" id="NF011369">
    <property type="entry name" value="PRK14788.1"/>
    <property type="match status" value="1"/>
</dbReference>
<feature type="transmembrane region" description="Helical" evidence="9">
    <location>
        <begin position="57"/>
        <end position="78"/>
    </location>
</feature>
<evidence type="ECO:0000256" key="5">
    <source>
        <dbReference type="ARBA" id="ARBA00022750"/>
    </source>
</evidence>
<dbReference type="PRINTS" id="PR00781">
    <property type="entry name" value="LIPOSIGPTASE"/>
</dbReference>
<comment type="subcellular location">
    <subcellularLocation>
        <location evidence="9">Cell membrane</location>
        <topology evidence="9">Multi-pass membrane protein</topology>
    </subcellularLocation>
</comment>
<keyword evidence="7 9" id="KW-1133">Transmembrane helix</keyword>
<keyword evidence="3 9" id="KW-0645">Protease</keyword>
<comment type="caution">
    <text evidence="9">Lacks conserved residue(s) required for the propagation of feature annotation.</text>
</comment>
<organism evidence="11 12">
    <name type="scientific">Apibacter mensalis</name>
    <dbReference type="NCBI Taxonomy" id="1586267"/>
    <lineage>
        <taxon>Bacteria</taxon>
        <taxon>Pseudomonadati</taxon>
        <taxon>Bacteroidota</taxon>
        <taxon>Flavobacteriia</taxon>
        <taxon>Flavobacteriales</taxon>
        <taxon>Weeksellaceae</taxon>
        <taxon>Apibacter</taxon>
    </lineage>
</organism>
<dbReference type="InterPro" id="IPR001872">
    <property type="entry name" value="Peptidase_A8"/>
</dbReference>
<evidence type="ECO:0000256" key="6">
    <source>
        <dbReference type="ARBA" id="ARBA00022801"/>
    </source>
</evidence>
<dbReference type="PANTHER" id="PTHR33695">
    <property type="entry name" value="LIPOPROTEIN SIGNAL PEPTIDASE"/>
    <property type="match status" value="1"/>
</dbReference>
<evidence type="ECO:0000313" key="12">
    <source>
        <dbReference type="Proteomes" id="UP000182761"/>
    </source>
</evidence>
<evidence type="ECO:0000256" key="7">
    <source>
        <dbReference type="ARBA" id="ARBA00022989"/>
    </source>
</evidence>
<dbReference type="Proteomes" id="UP000182761">
    <property type="component" value="Unassembled WGS sequence"/>
</dbReference>
<evidence type="ECO:0000256" key="4">
    <source>
        <dbReference type="ARBA" id="ARBA00022692"/>
    </source>
</evidence>
<dbReference type="AlphaFoldDB" id="A0A0X3ANI5"/>
<dbReference type="STRING" id="1586267.GCA_001418685_00745"/>
<dbReference type="PANTHER" id="PTHR33695:SF1">
    <property type="entry name" value="LIPOPROTEIN SIGNAL PEPTIDASE"/>
    <property type="match status" value="1"/>
</dbReference>
<comment type="similarity">
    <text evidence="1 9 10">Belongs to the peptidase A8 family.</text>
</comment>
<sequence>MKKVLWITFFILFIDQASKLYVKTHFHLHEEVKVFDWFYLTYVENPGMAYGVQLGGFVGKIGLSLLRLVLIGLMAYYINKWSKKANTWYFIIPAGLIFAGAIGNLIDSTFYGIIFDSGTTYSSPVKDWYGYSGISKLNFEGYAPLFGGCVVDMFRFPLIDTYLPQWIPVWGGERIQFFNYIFNIADSSITIGAICLIIIYFFKPGIFPKEWMQ</sequence>
<dbReference type="HAMAP" id="MF_00161">
    <property type="entry name" value="LspA"/>
    <property type="match status" value="1"/>
</dbReference>
<reference evidence="11 12" key="1">
    <citation type="submission" date="2016-01" db="EMBL/GenBank/DDBJ databases">
        <authorList>
            <person name="McClelland M."/>
            <person name="Jain A."/>
            <person name="Saraogi P."/>
            <person name="Mendelson R."/>
            <person name="Westerman R."/>
            <person name="SanMiguel P."/>
            <person name="Csonka L."/>
        </authorList>
    </citation>
    <scope>NUCLEOTIDE SEQUENCE [LARGE SCALE GENOMIC DNA]</scope>
    <source>
        <strain evidence="11 12">R-53146</strain>
    </source>
</reference>
<keyword evidence="8 9" id="KW-0472">Membrane</keyword>
<proteinExistence type="inferred from homology"/>
<evidence type="ECO:0000256" key="3">
    <source>
        <dbReference type="ARBA" id="ARBA00022670"/>
    </source>
</evidence>
<keyword evidence="5 9" id="KW-0064">Aspartyl protease</keyword>